<dbReference type="RefSeq" id="WP_184332369.1">
    <property type="nucleotide sequence ID" value="NZ_JACHHZ010000003.1"/>
</dbReference>
<dbReference type="InterPro" id="IPR029062">
    <property type="entry name" value="Class_I_gatase-like"/>
</dbReference>
<dbReference type="SUPFAM" id="SSF46689">
    <property type="entry name" value="Homeodomain-like"/>
    <property type="match status" value="2"/>
</dbReference>
<dbReference type="InterPro" id="IPR009057">
    <property type="entry name" value="Homeodomain-like_sf"/>
</dbReference>
<reference evidence="5 6" key="1">
    <citation type="submission" date="2020-08" db="EMBL/GenBank/DDBJ databases">
        <title>Genomic Encyclopedia of Type Strains, Phase IV (KMG-IV): sequencing the most valuable type-strain genomes for metagenomic binning, comparative biology and taxonomic classification.</title>
        <authorList>
            <person name="Goeker M."/>
        </authorList>
    </citation>
    <scope>NUCLEOTIDE SEQUENCE [LARGE SCALE GENOMIC DNA]</scope>
    <source>
        <strain evidence="5 6">DSM 26723</strain>
    </source>
</reference>
<dbReference type="AlphaFoldDB" id="A0A841HM85"/>
<dbReference type="InterPro" id="IPR018060">
    <property type="entry name" value="HTH_AraC"/>
</dbReference>
<dbReference type="SMART" id="SM00342">
    <property type="entry name" value="HTH_ARAC"/>
    <property type="match status" value="1"/>
</dbReference>
<accession>A0A841HM85</accession>
<evidence type="ECO:0000259" key="4">
    <source>
        <dbReference type="PROSITE" id="PS01124"/>
    </source>
</evidence>
<proteinExistence type="predicted"/>
<dbReference type="Proteomes" id="UP000588068">
    <property type="component" value="Unassembled WGS sequence"/>
</dbReference>
<protein>
    <submittedName>
        <fullName evidence="5">Transcriptional regulator GlxA family with amidase domain</fullName>
    </submittedName>
</protein>
<dbReference type="Pfam" id="PF12833">
    <property type="entry name" value="HTH_18"/>
    <property type="match status" value="1"/>
</dbReference>
<keyword evidence="1" id="KW-0805">Transcription regulation</keyword>
<comment type="caution">
    <text evidence="5">The sequence shown here is derived from an EMBL/GenBank/DDBJ whole genome shotgun (WGS) entry which is preliminary data.</text>
</comment>
<sequence>MAKSDTRIRIAIVAYPGCSSWISAGLLEFFAIAKAVARMQRSPVTLECHAVSEQGRTVRASHGVRLETVRPRGKYAALIVPPFWSETREEFDRNVERAARSKSFLTATSRRASIVASACSGAVMLAEAGLLEGYRATTCWWLSDWFAKHHPELRIDTRKLVMSDRSRWTAAAGTAYLHLCLELTRKLAGPKIASAAGRLALVEPRRGSQSPFIAAPIDVDVGDAGPASRAIALLRRHPESPESVARIAKRCGTTERTLNRQFRRTVGMTPVAYRQSQRIAMAKRLLESDRAPLEDIVERCGYVDVASFRKLFTREVGMSPKEYRLRFAREV</sequence>
<evidence type="ECO:0000313" key="5">
    <source>
        <dbReference type="EMBL" id="MBB6093714.1"/>
    </source>
</evidence>
<evidence type="ECO:0000313" key="6">
    <source>
        <dbReference type="Proteomes" id="UP000588068"/>
    </source>
</evidence>
<keyword evidence="3" id="KW-1133">Transmembrane helix</keyword>
<name>A0A841HM85_9GAMM</name>
<keyword evidence="2" id="KW-0804">Transcription</keyword>
<dbReference type="PANTHER" id="PTHR43130">
    <property type="entry name" value="ARAC-FAMILY TRANSCRIPTIONAL REGULATOR"/>
    <property type="match status" value="1"/>
</dbReference>
<dbReference type="GO" id="GO:0043565">
    <property type="term" value="F:sequence-specific DNA binding"/>
    <property type="evidence" value="ECO:0007669"/>
    <property type="project" value="InterPro"/>
</dbReference>
<dbReference type="Gene3D" id="3.40.50.880">
    <property type="match status" value="1"/>
</dbReference>
<evidence type="ECO:0000256" key="3">
    <source>
        <dbReference type="SAM" id="Phobius"/>
    </source>
</evidence>
<dbReference type="EMBL" id="JACHHZ010000003">
    <property type="protein sequence ID" value="MBB6093714.1"/>
    <property type="molecule type" value="Genomic_DNA"/>
</dbReference>
<dbReference type="Gene3D" id="1.10.10.60">
    <property type="entry name" value="Homeodomain-like"/>
    <property type="match status" value="2"/>
</dbReference>
<evidence type="ECO:0000256" key="2">
    <source>
        <dbReference type="ARBA" id="ARBA00023163"/>
    </source>
</evidence>
<organism evidence="5 6">
    <name type="scientific">Povalibacter uvarum</name>
    <dbReference type="NCBI Taxonomy" id="732238"/>
    <lineage>
        <taxon>Bacteria</taxon>
        <taxon>Pseudomonadati</taxon>
        <taxon>Pseudomonadota</taxon>
        <taxon>Gammaproteobacteria</taxon>
        <taxon>Steroidobacterales</taxon>
        <taxon>Steroidobacteraceae</taxon>
        <taxon>Povalibacter</taxon>
    </lineage>
</organism>
<dbReference type="GO" id="GO:0003700">
    <property type="term" value="F:DNA-binding transcription factor activity"/>
    <property type="evidence" value="ECO:0007669"/>
    <property type="project" value="InterPro"/>
</dbReference>
<gene>
    <name evidence="5" type="ORF">HNQ60_002595</name>
</gene>
<keyword evidence="3" id="KW-0472">Membrane</keyword>
<dbReference type="InterPro" id="IPR052158">
    <property type="entry name" value="INH-QAR"/>
</dbReference>
<feature type="domain" description="HTH araC/xylS-type" evidence="4">
    <location>
        <begin position="228"/>
        <end position="326"/>
    </location>
</feature>
<evidence type="ECO:0000256" key="1">
    <source>
        <dbReference type="ARBA" id="ARBA00023015"/>
    </source>
</evidence>
<keyword evidence="3" id="KW-0812">Transmembrane</keyword>
<dbReference type="PANTHER" id="PTHR43130:SF3">
    <property type="entry name" value="HTH-TYPE TRANSCRIPTIONAL REGULATOR RV1931C"/>
    <property type="match status" value="1"/>
</dbReference>
<dbReference type="SUPFAM" id="SSF52317">
    <property type="entry name" value="Class I glutamine amidotransferase-like"/>
    <property type="match status" value="1"/>
</dbReference>
<dbReference type="PROSITE" id="PS01124">
    <property type="entry name" value="HTH_ARAC_FAMILY_2"/>
    <property type="match status" value="1"/>
</dbReference>
<feature type="transmembrane region" description="Helical" evidence="3">
    <location>
        <begin position="12"/>
        <end position="33"/>
    </location>
</feature>
<keyword evidence="6" id="KW-1185">Reference proteome</keyword>